<dbReference type="Proteomes" id="UP001259659">
    <property type="component" value="Unassembled WGS sequence"/>
</dbReference>
<evidence type="ECO:0000313" key="3">
    <source>
        <dbReference type="Proteomes" id="UP001259659"/>
    </source>
</evidence>
<name>A0ABU2FHQ1_9EURY</name>
<dbReference type="EMBL" id="JAMQON010000006">
    <property type="protein sequence ID" value="MDS0261468.1"/>
    <property type="molecule type" value="Genomic_DNA"/>
</dbReference>
<organism evidence="2 3">
    <name type="scientific">Haloarcula saliterrae</name>
    <dbReference type="NCBI Taxonomy" id="2950534"/>
    <lineage>
        <taxon>Archaea</taxon>
        <taxon>Methanobacteriati</taxon>
        <taxon>Methanobacteriota</taxon>
        <taxon>Stenosarchaea group</taxon>
        <taxon>Halobacteria</taxon>
        <taxon>Halobacteriales</taxon>
        <taxon>Haloarculaceae</taxon>
        <taxon>Haloarcula</taxon>
    </lineage>
</organism>
<proteinExistence type="predicted"/>
<dbReference type="RefSeq" id="WP_310921321.1">
    <property type="nucleotide sequence ID" value="NZ_JAMQON010000006.1"/>
</dbReference>
<reference evidence="2 3" key="1">
    <citation type="submission" date="2022-06" db="EMBL/GenBank/DDBJ databases">
        <title>Haloarcula sp. a new haloarchaeum isolate from saline soil.</title>
        <authorList>
            <person name="Strakova D."/>
            <person name="Galisteo C."/>
            <person name="Sanchez-Porro C."/>
            <person name="Ventosa A."/>
        </authorList>
    </citation>
    <scope>NUCLEOTIDE SEQUENCE [LARGE SCALE GENOMIC DNA]</scope>
    <source>
        <strain evidence="2 3">S1CR25-12</strain>
    </source>
</reference>
<evidence type="ECO:0000313" key="2">
    <source>
        <dbReference type="EMBL" id="MDS0261468.1"/>
    </source>
</evidence>
<evidence type="ECO:0000256" key="1">
    <source>
        <dbReference type="SAM" id="MobiDB-lite"/>
    </source>
</evidence>
<sequence length="133" mass="14314">MSTVSKSGENADASYEIRADRTASTLYLEFSGTLTAEEMRTAADETVEAAASLDDGFRIINDISEFTPPSPEAAKPIKEAQVELKEMGVSDVVRVVADDTSTVTENAFQRRSRQAGYDGKTATSVAEAERKLA</sequence>
<evidence type="ECO:0008006" key="4">
    <source>
        <dbReference type="Google" id="ProtNLM"/>
    </source>
</evidence>
<keyword evidence="3" id="KW-1185">Reference proteome</keyword>
<comment type="caution">
    <text evidence="2">The sequence shown here is derived from an EMBL/GenBank/DDBJ whole genome shotgun (WGS) entry which is preliminary data.</text>
</comment>
<protein>
    <recommendedName>
        <fullName evidence="4">SIMPL domain-containing protein</fullName>
    </recommendedName>
</protein>
<accession>A0ABU2FHQ1</accession>
<feature type="region of interest" description="Disordered" evidence="1">
    <location>
        <begin position="103"/>
        <end position="133"/>
    </location>
</feature>
<gene>
    <name evidence="2" type="ORF">NDI56_18865</name>
</gene>